<reference evidence="8" key="1">
    <citation type="journal article" date="2023" name="DNA Res.">
        <title>Chromosome-level genome assembly of Phrynocephalus forsythii using third-generation DNA sequencing and Hi-C analysis.</title>
        <authorList>
            <person name="Qi Y."/>
            <person name="Zhao W."/>
            <person name="Zhao Y."/>
            <person name="Niu C."/>
            <person name="Cao S."/>
            <person name="Zhang Y."/>
        </authorList>
    </citation>
    <scope>NUCLEOTIDE SEQUENCE</scope>
    <source>
        <tissue evidence="8">Muscle</tissue>
    </source>
</reference>
<dbReference type="PANTHER" id="PTHR13539">
    <property type="entry name" value="CALMODULIN-LYSINE N-METHYLTRANSFERASE"/>
    <property type="match status" value="1"/>
</dbReference>
<feature type="region of interest" description="Disordered" evidence="7">
    <location>
        <begin position="1"/>
        <end position="32"/>
    </location>
</feature>
<dbReference type="PANTHER" id="PTHR13539:SF3">
    <property type="entry name" value="CALMODULIN-LYSINE N-METHYLTRANSFERASE"/>
    <property type="match status" value="1"/>
</dbReference>
<dbReference type="Gene3D" id="3.40.50.150">
    <property type="entry name" value="Vaccinia Virus protein VP39"/>
    <property type="match status" value="1"/>
</dbReference>
<keyword evidence="3" id="KW-0963">Cytoplasm</keyword>
<dbReference type="GO" id="GO:0018025">
    <property type="term" value="F:calmodulin-lysine N-methyltransferase activity"/>
    <property type="evidence" value="ECO:0007669"/>
    <property type="project" value="InterPro"/>
</dbReference>
<evidence type="ECO:0000256" key="4">
    <source>
        <dbReference type="ARBA" id="ARBA00022603"/>
    </source>
</evidence>
<comment type="caution">
    <text evidence="8">The sequence shown here is derived from an EMBL/GenBank/DDBJ whole genome shotgun (WGS) entry which is preliminary data.</text>
</comment>
<evidence type="ECO:0000313" key="8">
    <source>
        <dbReference type="EMBL" id="KAJ7341154.1"/>
    </source>
</evidence>
<dbReference type="AlphaFoldDB" id="A0A9Q1B6M3"/>
<dbReference type="InterPro" id="IPR025800">
    <property type="entry name" value="CaM-Lys-N-MeTrfase"/>
</dbReference>
<dbReference type="GO" id="GO:0032259">
    <property type="term" value="P:methylation"/>
    <property type="evidence" value="ECO:0007669"/>
    <property type="project" value="UniProtKB-KW"/>
</dbReference>
<sequence>MTTESARSISPAAAADKCQAEGAEEDRGEGGCKARKQAAAKARWKLLRQVLKQKQLEDIHLQEVSVRRFASFSLFSVTEDDRRAAEDESGSWVHYKSIFYPKYSLLLKCNSGQLDVEDVLSSFDNTGNV</sequence>
<evidence type="ECO:0000256" key="6">
    <source>
        <dbReference type="ARBA" id="ARBA00023242"/>
    </source>
</evidence>
<dbReference type="OrthoDB" id="413520at2759"/>
<evidence type="ECO:0000256" key="7">
    <source>
        <dbReference type="SAM" id="MobiDB-lite"/>
    </source>
</evidence>
<evidence type="ECO:0000256" key="1">
    <source>
        <dbReference type="ARBA" id="ARBA00004123"/>
    </source>
</evidence>
<evidence type="ECO:0008006" key="10">
    <source>
        <dbReference type="Google" id="ProtNLM"/>
    </source>
</evidence>
<gene>
    <name evidence="8" type="ORF">JRQ81_004945</name>
</gene>
<keyword evidence="9" id="KW-1185">Reference proteome</keyword>
<protein>
    <recommendedName>
        <fullName evidence="10">Calmodulin-lysine N-methyltransferase</fullName>
    </recommendedName>
</protein>
<dbReference type="InterPro" id="IPR029063">
    <property type="entry name" value="SAM-dependent_MTases_sf"/>
</dbReference>
<dbReference type="GO" id="GO:0005634">
    <property type="term" value="C:nucleus"/>
    <property type="evidence" value="ECO:0007669"/>
    <property type="project" value="UniProtKB-SubCell"/>
</dbReference>
<keyword evidence="5" id="KW-0808">Transferase</keyword>
<dbReference type="GO" id="GO:0005737">
    <property type="term" value="C:cytoplasm"/>
    <property type="evidence" value="ECO:0007669"/>
    <property type="project" value="UniProtKB-SubCell"/>
</dbReference>
<name>A0A9Q1B6M3_9SAUR</name>
<comment type="subcellular location">
    <subcellularLocation>
        <location evidence="2">Cytoplasm</location>
    </subcellularLocation>
    <subcellularLocation>
        <location evidence="1">Nucleus</location>
    </subcellularLocation>
</comment>
<evidence type="ECO:0000256" key="5">
    <source>
        <dbReference type="ARBA" id="ARBA00022679"/>
    </source>
</evidence>
<feature type="non-terminal residue" evidence="8">
    <location>
        <position position="129"/>
    </location>
</feature>
<proteinExistence type="predicted"/>
<dbReference type="Proteomes" id="UP001142489">
    <property type="component" value="Unassembled WGS sequence"/>
</dbReference>
<evidence type="ECO:0000313" key="9">
    <source>
        <dbReference type="Proteomes" id="UP001142489"/>
    </source>
</evidence>
<evidence type="ECO:0000256" key="2">
    <source>
        <dbReference type="ARBA" id="ARBA00004496"/>
    </source>
</evidence>
<organism evidence="8 9">
    <name type="scientific">Phrynocephalus forsythii</name>
    <dbReference type="NCBI Taxonomy" id="171643"/>
    <lineage>
        <taxon>Eukaryota</taxon>
        <taxon>Metazoa</taxon>
        <taxon>Chordata</taxon>
        <taxon>Craniata</taxon>
        <taxon>Vertebrata</taxon>
        <taxon>Euteleostomi</taxon>
        <taxon>Lepidosauria</taxon>
        <taxon>Squamata</taxon>
        <taxon>Bifurcata</taxon>
        <taxon>Unidentata</taxon>
        <taxon>Episquamata</taxon>
        <taxon>Toxicofera</taxon>
        <taxon>Iguania</taxon>
        <taxon>Acrodonta</taxon>
        <taxon>Agamidae</taxon>
        <taxon>Agaminae</taxon>
        <taxon>Phrynocephalus</taxon>
    </lineage>
</organism>
<accession>A0A9Q1B6M3</accession>
<keyword evidence="6" id="KW-0539">Nucleus</keyword>
<dbReference type="EMBL" id="JAPFRF010000002">
    <property type="protein sequence ID" value="KAJ7341154.1"/>
    <property type="molecule type" value="Genomic_DNA"/>
</dbReference>
<evidence type="ECO:0000256" key="3">
    <source>
        <dbReference type="ARBA" id="ARBA00022490"/>
    </source>
</evidence>
<keyword evidence="4" id="KW-0489">Methyltransferase</keyword>